<dbReference type="SUPFAM" id="SSF52255">
    <property type="entry name" value="N5-CAIR mutase (phosphoribosylaminoimidazole carboxylase, PurE)"/>
    <property type="match status" value="1"/>
</dbReference>
<dbReference type="Proteomes" id="UP000503251">
    <property type="component" value="Chromosome"/>
</dbReference>
<comment type="similarity">
    <text evidence="3">Belongs to the AIR carboxylase family. Class I subfamily.</text>
</comment>
<dbReference type="GO" id="GO:0034023">
    <property type="term" value="F:5-(carboxyamino)imidazole ribonucleotide mutase activity"/>
    <property type="evidence" value="ECO:0007669"/>
    <property type="project" value="UniProtKB-EC"/>
</dbReference>
<reference evidence="6 7" key="1">
    <citation type="submission" date="2019-04" db="EMBL/GenBank/DDBJ databases">
        <title>Isolation and culture of sulfate reducing bacteria from the cold seep of the South China Sea.</title>
        <authorList>
            <person name="Sun C."/>
            <person name="Liu R."/>
        </authorList>
    </citation>
    <scope>NUCLEOTIDE SEQUENCE [LARGE SCALE GENOMIC DNA]</scope>
    <source>
        <strain evidence="6 7">CS1</strain>
    </source>
</reference>
<dbReference type="Pfam" id="PF00731">
    <property type="entry name" value="AIRC"/>
    <property type="match status" value="1"/>
</dbReference>
<comment type="catalytic activity">
    <reaction evidence="3 4">
        <text>5-carboxyamino-1-(5-phospho-D-ribosyl)imidazole + H(+) = 5-amino-1-(5-phospho-D-ribosyl)imidazole-4-carboxylate</text>
        <dbReference type="Rhea" id="RHEA:13193"/>
        <dbReference type="ChEBI" id="CHEBI:15378"/>
        <dbReference type="ChEBI" id="CHEBI:58730"/>
        <dbReference type="ChEBI" id="CHEBI:77657"/>
        <dbReference type="EC" id="5.4.99.18"/>
    </reaction>
</comment>
<comment type="pathway">
    <text evidence="3 4">Purine metabolism; IMP biosynthesis via de novo pathway; 5-amino-1-(5-phospho-D-ribosyl)imidazole-4-carboxylate from 5-amino-1-(5-phospho-D-ribosyl)imidazole (N5-CAIR route): step 2/2.</text>
</comment>
<dbReference type="EC" id="5.4.99.18" evidence="3 4"/>
<comment type="function">
    <text evidence="3 4">Catalyzes the conversion of N5-carboxyaminoimidazole ribonucleotide (N5-CAIR) to 4-carboxy-5-aminoimidazole ribonucleotide (CAIR).</text>
</comment>
<dbReference type="PANTHER" id="PTHR23046">
    <property type="entry name" value="PHOSPHORIBOSYLAMINOIMIDAZOLE CARBOXYLASE CATALYTIC SUBUNIT"/>
    <property type="match status" value="1"/>
</dbReference>
<dbReference type="RefSeq" id="WP_171267783.1">
    <property type="nucleotide sequence ID" value="NZ_CP039543.1"/>
</dbReference>
<proteinExistence type="inferred from homology"/>
<feature type="binding site" evidence="3">
    <location>
        <position position="40"/>
    </location>
    <ligand>
        <name>substrate</name>
    </ligand>
</feature>
<gene>
    <name evidence="3 6" type="primary">purE</name>
    <name evidence="6" type="ORF">E8L03_15070</name>
</gene>
<keyword evidence="2 3" id="KW-0413">Isomerase</keyword>
<keyword evidence="6" id="KW-0456">Lyase</keyword>
<dbReference type="PANTHER" id="PTHR23046:SF2">
    <property type="entry name" value="PHOSPHORIBOSYLAMINOIMIDAZOLE CARBOXYLASE"/>
    <property type="match status" value="1"/>
</dbReference>
<sequence length="165" mass="17583">MIKVAIFMGSASDEELMRPCADILDSMEINHRFTITSAHRTPERTEKLIRELEGEGCEIFICGAGMAAHLAGAVAARTLKPVIGVPLTASSLGGMDALLSTVQMPQGFPVATMALDRSGARNAAWLATQILALKDEAIAARLRDVRDGFKEAVDEAAFNLENGAI</sequence>
<dbReference type="PIRSF" id="PIRSF001338">
    <property type="entry name" value="AIR_carboxylase"/>
    <property type="match status" value="1"/>
</dbReference>
<feature type="binding site" evidence="3">
    <location>
        <position position="13"/>
    </location>
    <ligand>
        <name>substrate</name>
    </ligand>
</feature>
<dbReference type="Gene3D" id="3.40.50.1970">
    <property type="match status" value="1"/>
</dbReference>
<organism evidence="6 7">
    <name type="scientific">Oceanidesulfovibrio marinus</name>
    <dbReference type="NCBI Taxonomy" id="370038"/>
    <lineage>
        <taxon>Bacteria</taxon>
        <taxon>Pseudomonadati</taxon>
        <taxon>Thermodesulfobacteriota</taxon>
        <taxon>Desulfovibrionia</taxon>
        <taxon>Desulfovibrionales</taxon>
        <taxon>Desulfovibrionaceae</taxon>
        <taxon>Oceanidesulfovibrio</taxon>
    </lineage>
</organism>
<dbReference type="SMART" id="SM01001">
    <property type="entry name" value="AIRC"/>
    <property type="match status" value="1"/>
</dbReference>
<evidence type="ECO:0000256" key="1">
    <source>
        <dbReference type="ARBA" id="ARBA00022755"/>
    </source>
</evidence>
<feature type="binding site" evidence="3">
    <location>
        <position position="10"/>
    </location>
    <ligand>
        <name>substrate</name>
    </ligand>
</feature>
<keyword evidence="1 3" id="KW-0658">Purine biosynthesis</keyword>
<dbReference type="GO" id="GO:0004638">
    <property type="term" value="F:phosphoribosylaminoimidazole carboxylase activity"/>
    <property type="evidence" value="ECO:0007669"/>
    <property type="project" value="UniProtKB-EC"/>
</dbReference>
<accession>A0ABX6NHQ3</accession>
<evidence type="ECO:0000259" key="5">
    <source>
        <dbReference type="SMART" id="SM01001"/>
    </source>
</evidence>
<evidence type="ECO:0000256" key="2">
    <source>
        <dbReference type="ARBA" id="ARBA00023235"/>
    </source>
</evidence>
<dbReference type="EMBL" id="CP039543">
    <property type="protein sequence ID" value="QJT10171.1"/>
    <property type="molecule type" value="Genomic_DNA"/>
</dbReference>
<dbReference type="HAMAP" id="MF_01929">
    <property type="entry name" value="PurE_classI"/>
    <property type="match status" value="1"/>
</dbReference>
<evidence type="ECO:0000256" key="4">
    <source>
        <dbReference type="PIRNR" id="PIRNR001338"/>
    </source>
</evidence>
<dbReference type="InterPro" id="IPR024694">
    <property type="entry name" value="PurE_prokaryotes"/>
</dbReference>
<dbReference type="NCBIfam" id="TIGR01162">
    <property type="entry name" value="purE"/>
    <property type="match status" value="1"/>
</dbReference>
<evidence type="ECO:0000313" key="7">
    <source>
        <dbReference type="Proteomes" id="UP000503251"/>
    </source>
</evidence>
<dbReference type="InterPro" id="IPR000031">
    <property type="entry name" value="PurE_dom"/>
</dbReference>
<evidence type="ECO:0000313" key="6">
    <source>
        <dbReference type="EMBL" id="QJT10171.1"/>
    </source>
</evidence>
<protein>
    <recommendedName>
        <fullName evidence="3 4">N5-carboxyaminoimidazole ribonucleotide mutase</fullName>
        <shortName evidence="3 4">N5-CAIR mutase</shortName>
        <ecNumber evidence="3 4">5.4.99.18</ecNumber>
    </recommendedName>
    <alternativeName>
        <fullName evidence="3">5-(carboxyamino)imidazole ribonucleotide mutase</fullName>
    </alternativeName>
</protein>
<evidence type="ECO:0000256" key="3">
    <source>
        <dbReference type="HAMAP-Rule" id="MF_01929"/>
    </source>
</evidence>
<name>A0ABX6NHQ3_9BACT</name>
<feature type="domain" description="PurE" evidence="5">
    <location>
        <begin position="2"/>
        <end position="153"/>
    </location>
</feature>
<dbReference type="InterPro" id="IPR033747">
    <property type="entry name" value="PurE_ClassI"/>
</dbReference>
<keyword evidence="7" id="KW-1185">Reference proteome</keyword>